<accession>A0ABV5GBY8</accession>
<gene>
    <name evidence="1" type="ORF">ACFFUU_01045</name>
</gene>
<dbReference type="RefSeq" id="WP_290284790.1">
    <property type="nucleotide sequence ID" value="NZ_JAUFQN010000019.1"/>
</dbReference>
<dbReference type="PANTHER" id="PTHR12993">
    <property type="entry name" value="N-ACETYLGLUCOSAMINYL-PHOSPHATIDYLINOSITOL DE-N-ACETYLASE-RELATED"/>
    <property type="match status" value="1"/>
</dbReference>
<dbReference type="PANTHER" id="PTHR12993:SF11">
    <property type="entry name" value="N-ACETYLGLUCOSAMINYL-PHOSPHATIDYLINOSITOL DE-N-ACETYLASE"/>
    <property type="match status" value="1"/>
</dbReference>
<dbReference type="InterPro" id="IPR003737">
    <property type="entry name" value="GlcNAc_PI_deacetylase-related"/>
</dbReference>
<dbReference type="Pfam" id="PF02585">
    <property type="entry name" value="PIG-L"/>
    <property type="match status" value="1"/>
</dbReference>
<name>A0ABV5GBY8_9FLAO</name>
<dbReference type="Proteomes" id="UP001589576">
    <property type="component" value="Unassembled WGS sequence"/>
</dbReference>
<evidence type="ECO:0000313" key="1">
    <source>
        <dbReference type="EMBL" id="MFB9088181.1"/>
    </source>
</evidence>
<dbReference type="GO" id="GO:0016787">
    <property type="term" value="F:hydrolase activity"/>
    <property type="evidence" value="ECO:0007669"/>
    <property type="project" value="UniProtKB-KW"/>
</dbReference>
<dbReference type="SUPFAM" id="SSF102588">
    <property type="entry name" value="LmbE-like"/>
    <property type="match status" value="1"/>
</dbReference>
<proteinExistence type="predicted"/>
<sequence>MKKILVIAPHPDDEVLGCGGIIKKYAAAGNSVYVLIVTRGTPKLYSDEKIKNVRNEAKRAHEILEVKETLFFDFIAPDLDITSRAEISRAIAKVIQELQIEELYLPHRGDIHHDHGIVFHAGLVAARPVNNSTVKRIFTYETLSETEWAAPFSDDAFIPNHFVNIEAQMKSKLDAMICFGTQVKSFPSTRSLETIEALAKYRGATVGFARAEAFMVIRTIE</sequence>
<keyword evidence="2" id="KW-1185">Reference proteome</keyword>
<protein>
    <submittedName>
        <fullName evidence="1">PIG-L deacetylase family protein</fullName>
        <ecNumber evidence="1">3.5.1.-</ecNumber>
    </submittedName>
</protein>
<reference evidence="1 2" key="1">
    <citation type="submission" date="2024-09" db="EMBL/GenBank/DDBJ databases">
        <authorList>
            <person name="Sun Q."/>
            <person name="Mori K."/>
        </authorList>
    </citation>
    <scope>NUCLEOTIDE SEQUENCE [LARGE SCALE GENOMIC DNA]</scope>
    <source>
        <strain evidence="1 2">CECT 8460</strain>
    </source>
</reference>
<organism evidence="1 2">
    <name type="scientific">Flavobacterium paronense</name>
    <dbReference type="NCBI Taxonomy" id="1392775"/>
    <lineage>
        <taxon>Bacteria</taxon>
        <taxon>Pseudomonadati</taxon>
        <taxon>Bacteroidota</taxon>
        <taxon>Flavobacteriia</taxon>
        <taxon>Flavobacteriales</taxon>
        <taxon>Flavobacteriaceae</taxon>
        <taxon>Flavobacterium</taxon>
    </lineage>
</organism>
<dbReference type="Gene3D" id="3.40.50.10320">
    <property type="entry name" value="LmbE-like"/>
    <property type="match status" value="1"/>
</dbReference>
<dbReference type="EC" id="3.5.1.-" evidence="1"/>
<dbReference type="EMBL" id="JBHMFB010000003">
    <property type="protein sequence ID" value="MFB9088181.1"/>
    <property type="molecule type" value="Genomic_DNA"/>
</dbReference>
<evidence type="ECO:0000313" key="2">
    <source>
        <dbReference type="Proteomes" id="UP001589576"/>
    </source>
</evidence>
<comment type="caution">
    <text evidence="1">The sequence shown here is derived from an EMBL/GenBank/DDBJ whole genome shotgun (WGS) entry which is preliminary data.</text>
</comment>
<dbReference type="InterPro" id="IPR024078">
    <property type="entry name" value="LmbE-like_dom_sf"/>
</dbReference>
<keyword evidence="1" id="KW-0378">Hydrolase</keyword>